<feature type="transmembrane region" description="Helical" evidence="2">
    <location>
        <begin position="96"/>
        <end position="117"/>
    </location>
</feature>
<protein>
    <recommendedName>
        <fullName evidence="3">DUF6545 domain-containing protein</fullName>
    </recommendedName>
</protein>
<gene>
    <name evidence="4" type="ORF">HDA43_006882</name>
</gene>
<dbReference type="InterPro" id="IPR050039">
    <property type="entry name" value="MAB_1171c-like"/>
</dbReference>
<proteinExistence type="predicted"/>
<feature type="domain" description="DUF6545" evidence="3">
    <location>
        <begin position="238"/>
        <end position="353"/>
    </location>
</feature>
<accession>A0A852V967</accession>
<feature type="transmembrane region" description="Helical" evidence="2">
    <location>
        <begin position="209"/>
        <end position="231"/>
    </location>
</feature>
<dbReference type="Pfam" id="PF20182">
    <property type="entry name" value="DUF6545"/>
    <property type="match status" value="1"/>
</dbReference>
<feature type="transmembrane region" description="Helical" evidence="2">
    <location>
        <begin position="170"/>
        <end position="189"/>
    </location>
</feature>
<feature type="transmembrane region" description="Helical" evidence="2">
    <location>
        <begin position="33"/>
        <end position="53"/>
    </location>
</feature>
<evidence type="ECO:0000256" key="2">
    <source>
        <dbReference type="SAM" id="Phobius"/>
    </source>
</evidence>
<evidence type="ECO:0000313" key="4">
    <source>
        <dbReference type="EMBL" id="NYF44640.1"/>
    </source>
</evidence>
<keyword evidence="2" id="KW-0472">Membrane</keyword>
<sequence length="365" mass="39545">MSVVDWLAMVLLWGASISRIRPARHSHEQRMLWGAFTGLALSRVVTAAPIVAWMDATTGTELATLLRHLTGLAAATCLLAYVEAITRHGRPSRARWIWPTALVVMGILTAMFVARGGRIYWIDGAHAPFPTAPTGRVYLAVFDAWLMTCLTAAGWMFAGYARVAPPLLRLGLVLSTIGMAAGVINRAHVMTVNLVTLLDPDTSLREIPILGRVTLLACIIGITAGTSIPAWRAGAARLRTMAALRELQPLWEALTRQYPAMALTVEGPLQARLVRRVLEIQDGMLNLTSVTTPPESSDPGTVAAWVAEALQDARAGRGSGVPSGTVPAPAFRDSKDRVERETQWLRQVAMKFKQLDGQPVALRVP</sequence>
<dbReference type="InterPro" id="IPR046675">
    <property type="entry name" value="DUF6545"/>
</dbReference>
<dbReference type="RefSeq" id="WP_179829119.1">
    <property type="nucleotide sequence ID" value="NZ_JACCCO010000004.1"/>
</dbReference>
<evidence type="ECO:0000256" key="1">
    <source>
        <dbReference type="SAM" id="MobiDB-lite"/>
    </source>
</evidence>
<keyword evidence="2" id="KW-1133">Transmembrane helix</keyword>
<name>A0A852V967_9ACTN</name>
<keyword evidence="5" id="KW-1185">Reference proteome</keyword>
<feature type="region of interest" description="Disordered" evidence="1">
    <location>
        <begin position="315"/>
        <end position="337"/>
    </location>
</feature>
<evidence type="ECO:0000313" key="5">
    <source>
        <dbReference type="Proteomes" id="UP000576393"/>
    </source>
</evidence>
<keyword evidence="2" id="KW-0812">Transmembrane</keyword>
<dbReference type="EMBL" id="JACCCO010000004">
    <property type="protein sequence ID" value="NYF44640.1"/>
    <property type="molecule type" value="Genomic_DNA"/>
</dbReference>
<dbReference type="NCBIfam" id="NF042915">
    <property type="entry name" value="MAB_1171c_fam"/>
    <property type="match status" value="1"/>
</dbReference>
<dbReference type="AlphaFoldDB" id="A0A852V967"/>
<reference evidence="4 5" key="1">
    <citation type="submission" date="2020-07" db="EMBL/GenBank/DDBJ databases">
        <title>Sequencing the genomes of 1000 actinobacteria strains.</title>
        <authorList>
            <person name="Klenk H.-P."/>
        </authorList>
    </citation>
    <scope>NUCLEOTIDE SEQUENCE [LARGE SCALE GENOMIC DNA]</scope>
    <source>
        <strain evidence="4 5">DSM 45763</strain>
    </source>
</reference>
<feature type="transmembrane region" description="Helical" evidence="2">
    <location>
        <begin position="65"/>
        <end position="84"/>
    </location>
</feature>
<organism evidence="4 5">
    <name type="scientific">Streptosporangium sandarakinum</name>
    <dbReference type="NCBI Taxonomy" id="1260955"/>
    <lineage>
        <taxon>Bacteria</taxon>
        <taxon>Bacillati</taxon>
        <taxon>Actinomycetota</taxon>
        <taxon>Actinomycetes</taxon>
        <taxon>Streptosporangiales</taxon>
        <taxon>Streptosporangiaceae</taxon>
        <taxon>Streptosporangium</taxon>
    </lineage>
</organism>
<feature type="transmembrane region" description="Helical" evidence="2">
    <location>
        <begin position="137"/>
        <end position="158"/>
    </location>
</feature>
<evidence type="ECO:0000259" key="3">
    <source>
        <dbReference type="Pfam" id="PF20182"/>
    </source>
</evidence>
<dbReference type="Proteomes" id="UP000576393">
    <property type="component" value="Unassembled WGS sequence"/>
</dbReference>
<comment type="caution">
    <text evidence="4">The sequence shown here is derived from an EMBL/GenBank/DDBJ whole genome shotgun (WGS) entry which is preliminary data.</text>
</comment>